<dbReference type="PANTHER" id="PTHR10037">
    <property type="entry name" value="VOLTAGE-GATED CATION CHANNEL CALCIUM AND SODIUM"/>
    <property type="match status" value="1"/>
</dbReference>
<evidence type="ECO:0000313" key="9">
    <source>
        <dbReference type="EMBL" id="CAK9061050.1"/>
    </source>
</evidence>
<dbReference type="Gene3D" id="1.10.287.70">
    <property type="match status" value="1"/>
</dbReference>
<dbReference type="Gene3D" id="1.20.120.350">
    <property type="entry name" value="Voltage-gated potassium channels. Chain C"/>
    <property type="match status" value="1"/>
</dbReference>
<feature type="transmembrane region" description="Helical" evidence="7">
    <location>
        <begin position="571"/>
        <end position="592"/>
    </location>
</feature>
<dbReference type="InterPro" id="IPR027359">
    <property type="entry name" value="Volt_channel_dom_sf"/>
</dbReference>
<protein>
    <recommendedName>
        <fullName evidence="8">Ion transport domain-containing protein</fullName>
    </recommendedName>
</protein>
<evidence type="ECO:0000256" key="5">
    <source>
        <dbReference type="SAM" id="Coils"/>
    </source>
</evidence>
<evidence type="ECO:0000256" key="7">
    <source>
        <dbReference type="SAM" id="Phobius"/>
    </source>
</evidence>
<dbReference type="EMBL" id="CAXAMN010021584">
    <property type="protein sequence ID" value="CAK9061050.1"/>
    <property type="molecule type" value="Genomic_DNA"/>
</dbReference>
<keyword evidence="2 7" id="KW-0812">Transmembrane</keyword>
<dbReference type="Pfam" id="PF14976">
    <property type="entry name" value="YPEH2ZP"/>
    <property type="match status" value="1"/>
</dbReference>
<feature type="domain" description="Ion transport" evidence="8">
    <location>
        <begin position="542"/>
        <end position="740"/>
    </location>
</feature>
<dbReference type="InterPro" id="IPR043203">
    <property type="entry name" value="VGCC_Ca_Na"/>
</dbReference>
<dbReference type="Proteomes" id="UP001642484">
    <property type="component" value="Unassembled WGS sequence"/>
</dbReference>
<feature type="transmembrane region" description="Helical" evidence="7">
    <location>
        <begin position="183"/>
        <end position="207"/>
    </location>
</feature>
<keyword evidence="4 7" id="KW-0472">Membrane</keyword>
<evidence type="ECO:0000256" key="3">
    <source>
        <dbReference type="ARBA" id="ARBA00022989"/>
    </source>
</evidence>
<dbReference type="Pfam" id="PF00520">
    <property type="entry name" value="Ion_trans"/>
    <property type="match status" value="1"/>
</dbReference>
<feature type="transmembrane region" description="Helical" evidence="7">
    <location>
        <begin position="245"/>
        <end position="266"/>
    </location>
</feature>
<accession>A0ABP0NBA3</accession>
<feature type="coiled-coil region" evidence="5">
    <location>
        <begin position="1314"/>
        <end position="1352"/>
    </location>
</feature>
<comment type="subcellular location">
    <subcellularLocation>
        <location evidence="1">Membrane</location>
        <topology evidence="1">Multi-pass membrane protein</topology>
    </subcellularLocation>
</comment>
<feature type="region of interest" description="Disordered" evidence="6">
    <location>
        <begin position="1242"/>
        <end position="1262"/>
    </location>
</feature>
<dbReference type="PANTHER" id="PTHR10037:SF62">
    <property type="entry name" value="SODIUM CHANNEL PROTEIN 60E"/>
    <property type="match status" value="1"/>
</dbReference>
<comment type="caution">
    <text evidence="9">The sequence shown here is derived from an EMBL/GenBank/DDBJ whole genome shotgun (WGS) entry which is preliminary data.</text>
</comment>
<evidence type="ECO:0000256" key="6">
    <source>
        <dbReference type="SAM" id="MobiDB-lite"/>
    </source>
</evidence>
<reference evidence="9 10" key="1">
    <citation type="submission" date="2024-02" db="EMBL/GenBank/DDBJ databases">
        <authorList>
            <person name="Chen Y."/>
            <person name="Shah S."/>
            <person name="Dougan E. K."/>
            <person name="Thang M."/>
            <person name="Chan C."/>
        </authorList>
    </citation>
    <scope>NUCLEOTIDE SEQUENCE [LARGE SCALE GENOMIC DNA]</scope>
</reference>
<keyword evidence="3 7" id="KW-1133">Transmembrane helix</keyword>
<evidence type="ECO:0000256" key="2">
    <source>
        <dbReference type="ARBA" id="ARBA00022692"/>
    </source>
</evidence>
<feature type="transmembrane region" description="Helical" evidence="7">
    <location>
        <begin position="134"/>
        <end position="150"/>
    </location>
</feature>
<evidence type="ECO:0000259" key="8">
    <source>
        <dbReference type="Pfam" id="PF00520"/>
    </source>
</evidence>
<feature type="transmembrane region" description="Helical" evidence="7">
    <location>
        <begin position="639"/>
        <end position="663"/>
    </location>
</feature>
<keyword evidence="5" id="KW-0175">Coiled coil</keyword>
<feature type="region of interest" description="Disordered" evidence="6">
    <location>
        <begin position="1458"/>
        <end position="1507"/>
    </location>
</feature>
<feature type="compositionally biased region" description="Basic and acidic residues" evidence="6">
    <location>
        <begin position="1117"/>
        <end position="1136"/>
    </location>
</feature>
<name>A0ABP0NBA3_9DINO</name>
<feature type="transmembrane region" description="Helical" evidence="7">
    <location>
        <begin position="713"/>
        <end position="738"/>
    </location>
</feature>
<feature type="transmembrane region" description="Helical" evidence="7">
    <location>
        <begin position="46"/>
        <end position="63"/>
    </location>
</feature>
<sequence>MGSIGFSFRNITYRRPEEALFASDAVCMDSPEVLQPFFLCEPPEQVRLFITLFCVSVAFSLIINHPAAISYYRFVANANLPQSGRRGLGYNACKAYGIFPIGHLPESHFQMVGWLLVVSLLLACHSHLAPRFFLFASFGLYFLYFGQLFCESKHGGHGALLLPSVLLLLALSGGPLGSPWSLVFIKLFLGVIYFAGAVSKVVVAGVFGRPWLGSTMQAYIVDAMWSRPHSSSLVRALQCFIIQRWYLCTFLALSGLIFEFAWLPVVMFGGRLGSVLAGAVAFSFHLGVDLLQGLDFKPFWCPVFWVFLPDVQAIWHGQDVLPNEIWTILAQGFEEEPCRWIMSAAYLLLQVVVAIRFMDCWEGMECLPLTCCPMFAVPRNLFDDELRAGVMTDLDLRGGGHVDFAYNFFPWSTELPLSTTDLQHMPGRVLFWMSSLHCNENLTRMLKPEYLDKELLICANFDVSPALHAKLLELVQFLEQADPNDWTDAKKIGEVADLQAECRSLFKEHSFKKSQDACSYGLQATKGNPDLMNWMKFFTPTEWHPYVVFIVEILLRVMADGWTWFFATGNAVDVILIIVTGIIPTYILQGIFNVDSGELRIGQALRCVRLIRILKSVRTISAFRILWSLVSGIVDSGRILLWTLTIILVVLYMFSIFFVQLLVKSGLNLTPDQTDMVDGFMKTVPEAMFTLFQCLTLDSWTWFSRELQKDQPFVGVLWLLYVAVACMVLNNLVIAVIVNNAIARAEEDEELQASIARETTEGELNDLRQLFDELVPEADRDYMTQEEYEDAVEKQNETLWTKLKLNNLEEDEIMNLWTYMDWEEHIDREEFAQQIRNLKGPQEGNHAGTAAGSLGLVQESDLSRYLVDKFQQQQVLNEELKASKERSCQLLDFALSVAGGEEGSAGEDERAGRVLFTRFMTDAKDRRASRAWRLSPAGAAAADADQHREHRACRAKNWVPAPDATENSDPEAFFNLFCSTCHYFLSEKGLMMQMLANPSSICFSTDQRPQGVELQDEAAKMPGMCDCKVQDFACGCGARLGYHLTSPCEVCDEEGTKQRWFLCPRCIEAEPGSECPRTPRWAEVPQETQAQRPHGLPQFGQSRDEKIAKPTPLSDVNGRETGSKGAKNEPKGKDDAILQVARPTLDTKSIDPKCSMETTKRLAELERREQAVSAKEEQLNLRELQLLRLEAKVNVSTSQTSQERVPWKADRDFGTHLPEKSEKDVATSSEVIRVQGMQGVPTAAKPDLADRGVSPRELSAPTTQVSAETLSADFERLQQARIDAWEAQQRVAKATEHVALAEAHTQDAAHPQGRLEYSQRLAEKRKELERWQKALEERSKALEELEKSLSDAGGKLFAKASHHSGSGPFLANLQADAVHAASAAAKAMVGAGFTASKIVVAVAKPMFGAVKIAGSAAFQFGVSTYAAAVARANEEAQERAIAQATALRRSKYYASASPGLTSHTGHGHTSHGHASYGHMDFRDGSGVPPPRRTWESRSPQPWGRGAWSPGWQPSPIYPASPAPSHLPPVMEREGLLGWIRRNSGCGTRNHMAYPVPYPACG</sequence>
<evidence type="ECO:0000256" key="4">
    <source>
        <dbReference type="ARBA" id="ARBA00023136"/>
    </source>
</evidence>
<feature type="transmembrane region" description="Helical" evidence="7">
    <location>
        <begin position="157"/>
        <end position="177"/>
    </location>
</feature>
<dbReference type="InterPro" id="IPR005821">
    <property type="entry name" value="Ion_trans_dom"/>
</dbReference>
<evidence type="ECO:0000256" key="1">
    <source>
        <dbReference type="ARBA" id="ARBA00004141"/>
    </source>
</evidence>
<keyword evidence="10" id="KW-1185">Reference proteome</keyword>
<organism evidence="9 10">
    <name type="scientific">Durusdinium trenchii</name>
    <dbReference type="NCBI Taxonomy" id="1381693"/>
    <lineage>
        <taxon>Eukaryota</taxon>
        <taxon>Sar</taxon>
        <taxon>Alveolata</taxon>
        <taxon>Dinophyceae</taxon>
        <taxon>Suessiales</taxon>
        <taxon>Symbiodiniaceae</taxon>
        <taxon>Durusdinium</taxon>
    </lineage>
</organism>
<evidence type="ECO:0000313" key="10">
    <source>
        <dbReference type="Proteomes" id="UP001642484"/>
    </source>
</evidence>
<feature type="region of interest" description="Disordered" evidence="6">
    <location>
        <begin position="1084"/>
        <end position="1137"/>
    </location>
</feature>
<dbReference type="InterPro" id="IPR026768">
    <property type="entry name" value="YPEH2ZP"/>
</dbReference>
<proteinExistence type="predicted"/>
<gene>
    <name evidence="9" type="ORF">CCMP2556_LOCUS30027</name>
</gene>
<dbReference type="SUPFAM" id="SSF81324">
    <property type="entry name" value="Voltage-gated potassium channels"/>
    <property type="match status" value="1"/>
</dbReference>